<dbReference type="AlphaFoldDB" id="A0A5B8J1J5"/>
<dbReference type="InterPro" id="IPR008920">
    <property type="entry name" value="TF_FadR/GntR_C"/>
</dbReference>
<name>A0A5B8J1J5_9RHOB</name>
<dbReference type="CDD" id="cd07377">
    <property type="entry name" value="WHTH_GntR"/>
    <property type="match status" value="1"/>
</dbReference>
<keyword evidence="5" id="KW-0614">Plasmid</keyword>
<evidence type="ECO:0000256" key="1">
    <source>
        <dbReference type="ARBA" id="ARBA00023015"/>
    </source>
</evidence>
<dbReference type="GO" id="GO:0003677">
    <property type="term" value="F:DNA binding"/>
    <property type="evidence" value="ECO:0007669"/>
    <property type="project" value="UniProtKB-KW"/>
</dbReference>
<dbReference type="PANTHER" id="PTHR43537">
    <property type="entry name" value="TRANSCRIPTIONAL REGULATOR, GNTR FAMILY"/>
    <property type="match status" value="1"/>
</dbReference>
<evidence type="ECO:0000259" key="4">
    <source>
        <dbReference type="PROSITE" id="PS50949"/>
    </source>
</evidence>
<evidence type="ECO:0000313" key="5">
    <source>
        <dbReference type="EMBL" id="QDY71051.1"/>
    </source>
</evidence>
<dbReference type="Gene3D" id="1.20.120.530">
    <property type="entry name" value="GntR ligand-binding domain-like"/>
    <property type="match status" value="1"/>
</dbReference>
<geneLocation type="plasmid" evidence="5 6">
    <name>unnamed3</name>
</geneLocation>
<dbReference type="InterPro" id="IPR036388">
    <property type="entry name" value="WH-like_DNA-bd_sf"/>
</dbReference>
<evidence type="ECO:0000256" key="2">
    <source>
        <dbReference type="ARBA" id="ARBA00023125"/>
    </source>
</evidence>
<dbReference type="PROSITE" id="PS50949">
    <property type="entry name" value="HTH_GNTR"/>
    <property type="match status" value="1"/>
</dbReference>
<keyword evidence="2" id="KW-0238">DNA-binding</keyword>
<dbReference type="SMART" id="SM00345">
    <property type="entry name" value="HTH_GNTR"/>
    <property type="match status" value="1"/>
</dbReference>
<feature type="domain" description="HTH gntR-type" evidence="4">
    <location>
        <begin position="16"/>
        <end position="83"/>
    </location>
</feature>
<dbReference type="KEGG" id="lit:FPZ52_15155"/>
<dbReference type="GO" id="GO:0003700">
    <property type="term" value="F:DNA-binding transcription factor activity"/>
    <property type="evidence" value="ECO:0007669"/>
    <property type="project" value="InterPro"/>
</dbReference>
<gene>
    <name evidence="5" type="ORF">FPZ52_15155</name>
</gene>
<dbReference type="SUPFAM" id="SSF46785">
    <property type="entry name" value="Winged helix' DNA-binding domain"/>
    <property type="match status" value="1"/>
</dbReference>
<dbReference type="Pfam" id="PF00392">
    <property type="entry name" value="GntR"/>
    <property type="match status" value="1"/>
</dbReference>
<dbReference type="InterPro" id="IPR011711">
    <property type="entry name" value="GntR_C"/>
</dbReference>
<evidence type="ECO:0000313" key="6">
    <source>
        <dbReference type="Proteomes" id="UP000318483"/>
    </source>
</evidence>
<dbReference type="Pfam" id="PF07729">
    <property type="entry name" value="FCD"/>
    <property type="match status" value="1"/>
</dbReference>
<dbReference type="RefSeq" id="WP_146366467.1">
    <property type="nucleotide sequence ID" value="NZ_CP042264.1"/>
</dbReference>
<dbReference type="PANTHER" id="PTHR43537:SF5">
    <property type="entry name" value="UXU OPERON TRANSCRIPTIONAL REGULATOR"/>
    <property type="match status" value="1"/>
</dbReference>
<reference evidence="5 6" key="1">
    <citation type="submission" date="2019-07" db="EMBL/GenBank/DDBJ databases">
        <title>Litoreibacter alkalisoli sp. nov., isolated from saline-alkaline soil.</title>
        <authorList>
            <person name="Wang S."/>
            <person name="Xu L."/>
            <person name="Xing Y.-T."/>
            <person name="Sun J.-Q."/>
        </authorList>
    </citation>
    <scope>NUCLEOTIDE SEQUENCE [LARGE SCALE GENOMIC DNA]</scope>
    <source>
        <strain evidence="5 6">LN3S51</strain>
        <plasmid evidence="5 6">unnamed3</plasmid>
    </source>
</reference>
<evidence type="ECO:0000256" key="3">
    <source>
        <dbReference type="ARBA" id="ARBA00023163"/>
    </source>
</evidence>
<dbReference type="InterPro" id="IPR036390">
    <property type="entry name" value="WH_DNA-bd_sf"/>
</dbReference>
<dbReference type="SMART" id="SM00895">
    <property type="entry name" value="FCD"/>
    <property type="match status" value="1"/>
</dbReference>
<dbReference type="Proteomes" id="UP000318483">
    <property type="component" value="Plasmid unnamed3"/>
</dbReference>
<keyword evidence="1" id="KW-0805">Transcription regulation</keyword>
<proteinExistence type="predicted"/>
<accession>A0A5B8J1J5</accession>
<dbReference type="SUPFAM" id="SSF48008">
    <property type="entry name" value="GntR ligand-binding domain-like"/>
    <property type="match status" value="1"/>
</dbReference>
<protein>
    <submittedName>
        <fullName evidence="5">GntR family transcriptional regulator</fullName>
    </submittedName>
</protein>
<dbReference type="InterPro" id="IPR000524">
    <property type="entry name" value="Tscrpt_reg_HTH_GntR"/>
</dbReference>
<dbReference type="Gene3D" id="1.10.10.10">
    <property type="entry name" value="Winged helix-like DNA-binding domain superfamily/Winged helix DNA-binding domain"/>
    <property type="match status" value="1"/>
</dbReference>
<organism evidence="5 6">
    <name type="scientific">Qingshengfaniella alkalisoli</name>
    <dbReference type="NCBI Taxonomy" id="2599296"/>
    <lineage>
        <taxon>Bacteria</taxon>
        <taxon>Pseudomonadati</taxon>
        <taxon>Pseudomonadota</taxon>
        <taxon>Alphaproteobacteria</taxon>
        <taxon>Rhodobacterales</taxon>
        <taxon>Paracoccaceae</taxon>
        <taxon>Qingshengfaniella</taxon>
    </lineage>
</organism>
<dbReference type="OrthoDB" id="8638122at2"/>
<sequence>MGKDTPDRLFEPLDRDPLAQRIAQTITDAILAGRLKPGDRVTESTIARDLGVSRSPVREAARLLQSAGLLVARPNRGFFVRTITADDLDSLYELRNCIEREAAARLTRADAAVAIPQLLQQLEVMRELASDGHLIPQIRADLQFHRLICEASGNKRFLSVFDQIASEMQACFALFERLFINSHQIVENHLLIIDALRSGDPEAARQAMDYHIGVARTDVVARFRALERNQGV</sequence>
<dbReference type="EMBL" id="CP042264">
    <property type="protein sequence ID" value="QDY71051.1"/>
    <property type="molecule type" value="Genomic_DNA"/>
</dbReference>
<keyword evidence="6" id="KW-1185">Reference proteome</keyword>
<keyword evidence="3" id="KW-0804">Transcription</keyword>